<keyword evidence="2" id="KW-1185">Reference proteome</keyword>
<gene>
    <name evidence="1" type="ORF">ACU52_00590</name>
</gene>
<organism evidence="1 2">
    <name type="scientific">Xylanibacter rarus</name>
    <dbReference type="NCBI Taxonomy" id="1676614"/>
    <lineage>
        <taxon>Bacteria</taxon>
        <taxon>Pseudomonadati</taxon>
        <taxon>Bacteroidota</taxon>
        <taxon>Bacteroidia</taxon>
        <taxon>Bacteroidales</taxon>
        <taxon>Prevotellaceae</taxon>
        <taxon>Xylanibacter</taxon>
    </lineage>
</organism>
<proteinExistence type="predicted"/>
<protein>
    <submittedName>
        <fullName evidence="1">Uncharacterized protein</fullName>
    </submittedName>
</protein>
<comment type="caution">
    <text evidence="1">The sequence shown here is derived from an EMBL/GenBank/DDBJ whole genome shotgun (WGS) entry which is preliminary data.</text>
</comment>
<dbReference type="EMBL" id="LFQU01000001">
    <property type="protein sequence ID" value="KOO69688.1"/>
    <property type="molecule type" value="Genomic_DNA"/>
</dbReference>
<evidence type="ECO:0000313" key="1">
    <source>
        <dbReference type="EMBL" id="KOO69688.1"/>
    </source>
</evidence>
<dbReference type="AlphaFoldDB" id="A0A8E1QZS3"/>
<dbReference type="Proteomes" id="UP000036951">
    <property type="component" value="Unassembled WGS sequence"/>
</dbReference>
<reference evidence="1 2" key="1">
    <citation type="submission" date="2015-06" db="EMBL/GenBank/DDBJ databases">
        <title>Prevotella sp. 109, sp. nov., a novel member of the family Prevotellaceae isolated from human faeces.</title>
        <authorList>
            <person name="Shkoporov A.N."/>
            <person name="Chaplin A.V."/>
            <person name="Kafarskaia L.I."/>
            <person name="Efimov B.A."/>
        </authorList>
    </citation>
    <scope>NUCLEOTIDE SEQUENCE [LARGE SCALE GENOMIC DNA]</scope>
    <source>
        <strain evidence="1 2">109</strain>
    </source>
</reference>
<name>A0A8E1QZS3_9BACT</name>
<sequence>MFYPAYICYAKYLFSHDKACLALSGVNVLETEETGISMGHTLNGFKAFHSFNGCGDTVMFKMNKSVRFEKFIMPEYNPPYTKTYSVFEAFNAPCKKTMFIGFFWKHLSMMRATLIDQALNLHKNDKGAFLPIGKFRKLSYSKIMNQSSENVCPLFQRILYAFIYKANKHNLIDYLQKNGSLKIKK</sequence>
<evidence type="ECO:0000313" key="2">
    <source>
        <dbReference type="Proteomes" id="UP000036951"/>
    </source>
</evidence>
<accession>A0A8E1QZS3</accession>